<dbReference type="PROSITE" id="PS51502">
    <property type="entry name" value="S_R_A_B_BARREL"/>
    <property type="match status" value="1"/>
</dbReference>
<evidence type="ECO:0000313" key="3">
    <source>
        <dbReference type="Proteomes" id="UP000054166"/>
    </source>
</evidence>
<keyword evidence="3" id="KW-1185">Reference proteome</keyword>
<dbReference type="InterPro" id="IPR013097">
    <property type="entry name" value="Dabb"/>
</dbReference>
<dbReference type="Pfam" id="PF07876">
    <property type="entry name" value="Dabb"/>
    <property type="match status" value="1"/>
</dbReference>
<reference evidence="3" key="2">
    <citation type="submission" date="2015-01" db="EMBL/GenBank/DDBJ databases">
        <title>Evolutionary Origins and Diversification of the Mycorrhizal Mutualists.</title>
        <authorList>
            <consortium name="DOE Joint Genome Institute"/>
            <consortium name="Mycorrhizal Genomics Consortium"/>
            <person name="Kohler A."/>
            <person name="Kuo A."/>
            <person name="Nagy L.G."/>
            <person name="Floudas D."/>
            <person name="Copeland A."/>
            <person name="Barry K.W."/>
            <person name="Cichocki N."/>
            <person name="Veneault-Fourrey C."/>
            <person name="LaButti K."/>
            <person name="Lindquist E.A."/>
            <person name="Lipzen A."/>
            <person name="Lundell T."/>
            <person name="Morin E."/>
            <person name="Murat C."/>
            <person name="Riley R."/>
            <person name="Ohm R."/>
            <person name="Sun H."/>
            <person name="Tunlid A."/>
            <person name="Henrissat B."/>
            <person name="Grigoriev I.V."/>
            <person name="Hibbett D.S."/>
            <person name="Martin F."/>
        </authorList>
    </citation>
    <scope>NUCLEOTIDE SEQUENCE [LARGE SCALE GENOMIC DNA]</scope>
    <source>
        <strain evidence="3">F 1598</strain>
    </source>
</reference>
<name>A0A0C3F902_PILCF</name>
<evidence type="ECO:0000259" key="1">
    <source>
        <dbReference type="PROSITE" id="PS51502"/>
    </source>
</evidence>
<gene>
    <name evidence="2" type="ORF">PILCRDRAFT_826530</name>
</gene>
<proteinExistence type="predicted"/>
<evidence type="ECO:0000313" key="2">
    <source>
        <dbReference type="EMBL" id="KIM76181.1"/>
    </source>
</evidence>
<accession>A0A0C3F902</accession>
<protein>
    <recommendedName>
        <fullName evidence="1">Stress-response A/B barrel domain-containing protein</fullName>
    </recommendedName>
</protein>
<dbReference type="STRING" id="765440.A0A0C3F902"/>
<dbReference type="SUPFAM" id="SSF54909">
    <property type="entry name" value="Dimeric alpha+beta barrel"/>
    <property type="match status" value="1"/>
</dbReference>
<dbReference type="OrthoDB" id="1601230at2759"/>
<dbReference type="InterPro" id="IPR011008">
    <property type="entry name" value="Dimeric_a/b-barrel"/>
</dbReference>
<dbReference type="SMART" id="SM00886">
    <property type="entry name" value="Dabb"/>
    <property type="match status" value="1"/>
</dbReference>
<dbReference type="InParanoid" id="A0A0C3F902"/>
<dbReference type="AlphaFoldDB" id="A0A0C3F902"/>
<organism evidence="2 3">
    <name type="scientific">Piloderma croceum (strain F 1598)</name>
    <dbReference type="NCBI Taxonomy" id="765440"/>
    <lineage>
        <taxon>Eukaryota</taxon>
        <taxon>Fungi</taxon>
        <taxon>Dikarya</taxon>
        <taxon>Basidiomycota</taxon>
        <taxon>Agaricomycotina</taxon>
        <taxon>Agaricomycetes</taxon>
        <taxon>Agaricomycetidae</taxon>
        <taxon>Atheliales</taxon>
        <taxon>Atheliaceae</taxon>
        <taxon>Piloderma</taxon>
    </lineage>
</organism>
<dbReference type="EMBL" id="KN833037">
    <property type="protein sequence ID" value="KIM76181.1"/>
    <property type="molecule type" value="Genomic_DNA"/>
</dbReference>
<feature type="domain" description="Stress-response A/B barrel" evidence="1">
    <location>
        <begin position="5"/>
        <end position="114"/>
    </location>
</feature>
<dbReference type="Gene3D" id="3.30.70.100">
    <property type="match status" value="1"/>
</dbReference>
<sequence length="130" mass="14748">MSQPVNHIVWFKYKDGVDEPTRQSIFDAFLKLKEACILKEAFEGLPVTNLPYIWDIRAGHQSSKEPIAADIDDVFIVIFPTEQHRDYYVQVDDAHANFVKEYMVGKVDALVADFENADAPPSQESRKCGG</sequence>
<reference evidence="2 3" key="1">
    <citation type="submission" date="2014-04" db="EMBL/GenBank/DDBJ databases">
        <authorList>
            <consortium name="DOE Joint Genome Institute"/>
            <person name="Kuo A."/>
            <person name="Tarkka M."/>
            <person name="Buscot F."/>
            <person name="Kohler A."/>
            <person name="Nagy L.G."/>
            <person name="Floudas D."/>
            <person name="Copeland A."/>
            <person name="Barry K.W."/>
            <person name="Cichocki N."/>
            <person name="Veneault-Fourrey C."/>
            <person name="LaButti K."/>
            <person name="Lindquist E.A."/>
            <person name="Lipzen A."/>
            <person name="Lundell T."/>
            <person name="Morin E."/>
            <person name="Murat C."/>
            <person name="Sun H."/>
            <person name="Tunlid A."/>
            <person name="Henrissat B."/>
            <person name="Grigoriev I.V."/>
            <person name="Hibbett D.S."/>
            <person name="Martin F."/>
            <person name="Nordberg H.P."/>
            <person name="Cantor M.N."/>
            <person name="Hua S.X."/>
        </authorList>
    </citation>
    <scope>NUCLEOTIDE SEQUENCE [LARGE SCALE GENOMIC DNA]</scope>
    <source>
        <strain evidence="2 3">F 1598</strain>
    </source>
</reference>
<dbReference type="HOGENOM" id="CLU_080664_2_1_1"/>
<dbReference type="Proteomes" id="UP000054166">
    <property type="component" value="Unassembled WGS sequence"/>
</dbReference>